<feature type="domain" description="GLAA-B beta-barrel" evidence="8">
    <location>
        <begin position="350"/>
        <end position="417"/>
    </location>
</feature>
<dbReference type="InterPro" id="IPR011050">
    <property type="entry name" value="Pectin_lyase_fold/virulence"/>
</dbReference>
<dbReference type="AlphaFoldDB" id="A0A9X1XX76"/>
<dbReference type="Gene3D" id="2.160.20.10">
    <property type="entry name" value="Single-stranded right-handed beta-helix, Pectin lyase-like"/>
    <property type="match status" value="2"/>
</dbReference>
<evidence type="ECO:0000256" key="3">
    <source>
        <dbReference type="ARBA" id="ARBA00022729"/>
    </source>
</evidence>
<reference evidence="9" key="1">
    <citation type="submission" date="2022-04" db="EMBL/GenBank/DDBJ databases">
        <authorList>
            <person name="Seo M.-J."/>
        </authorList>
    </citation>
    <scope>NUCLEOTIDE SEQUENCE</scope>
    <source>
        <strain evidence="9">MBLB2552</strain>
    </source>
</reference>
<dbReference type="EMBL" id="JALPRK010000006">
    <property type="protein sequence ID" value="MCK8487230.1"/>
    <property type="molecule type" value="Genomic_DNA"/>
</dbReference>
<dbReference type="RefSeq" id="WP_248551437.1">
    <property type="nucleotide sequence ID" value="NZ_JALPRK010000006.1"/>
</dbReference>
<evidence type="ECO:0000313" key="10">
    <source>
        <dbReference type="Proteomes" id="UP001139534"/>
    </source>
</evidence>
<sequence length="589" mass="64975">MRWEQEERKGDRVSFGEEKSVTVISLSDYGARPDTQEDTQPALRMALEAAARAEGPVVLDVPFGRYHFYPQSAIRAPYYVTNTASEEEQSDVTKTIGMLLKGRRRLTIMGNGALFLFHGKQTMLLIDGCEDIAILDLRFDYAVPTVTEMTVECCEQEGGWMEAAVHPDSKYEVKEGRLEWIGEDWRFQAGPMQLCDPTENTTWRVDNWLEQAATRTEEAGSGRLRFYFGDGLPEGLAPGRIIQMRDGIRDQVGVLVSESSGITFSGCGVHFMHGLGMVGQFSENLVFERLDLSPRADSGRTVAGFADFIHLSGCRGRIAIRDCRFAGAHDDAINVHGTYLRIVGRPAPNQVVVRFMHPQTYGLPAFRAGDEVGFVEADSLATQGTGLVSEVLRLSPRELMLTLERPAPENIGPRDVVENVTWSPEVEITGNHFARIPTRGVLASVRGRTVIRGNVFERTRMSAILVAADANSWYESGAVRDMEIGGNRFIGCGDDAQAVIAIVPENREALPETTVHRGITIVNNRFEPEPGGLLLSARSTKELVFRGNEVWSASSGGFDPERLVRLEACPGAVIEDNVFCGDEARGNEK</sequence>
<dbReference type="InterPro" id="IPR056441">
    <property type="entry name" value="Beta-barrel_GLAA-B_II"/>
</dbReference>
<keyword evidence="3" id="KW-0732">Signal</keyword>
<dbReference type="Pfam" id="PF23764">
    <property type="entry name" value="Beta-barrel_GLAA-B_II"/>
    <property type="match status" value="1"/>
</dbReference>
<comment type="caution">
    <text evidence="9">The sequence shown here is derived from an EMBL/GenBank/DDBJ whole genome shotgun (WGS) entry which is preliminary data.</text>
</comment>
<comment type="catalytic activity">
    <reaction evidence="2">
        <text>Hydrolysis of terminal, non-reducing branched (1-&gt;3)-alpha-D-galactosidic residues, producing free D-galactose.</text>
        <dbReference type="EC" id="3.2.1.n1"/>
    </reaction>
</comment>
<protein>
    <submittedName>
        <fullName evidence="9">Right-handed parallel beta-helix repeat-containing protein</fullName>
    </submittedName>
</protein>
<name>A0A9X1XX76_9BACL</name>
<accession>A0A9X1XX76</accession>
<evidence type="ECO:0000259" key="7">
    <source>
        <dbReference type="Pfam" id="PF23763"/>
    </source>
</evidence>
<evidence type="ECO:0000313" key="9">
    <source>
        <dbReference type="EMBL" id="MCK8487230.1"/>
    </source>
</evidence>
<dbReference type="InterPro" id="IPR057275">
    <property type="entry name" value="Beta-barrel_GLAA-B_I"/>
</dbReference>
<keyword evidence="6" id="KW-0326">Glycosidase</keyword>
<dbReference type="Proteomes" id="UP001139534">
    <property type="component" value="Unassembled WGS sequence"/>
</dbReference>
<evidence type="ECO:0000256" key="1">
    <source>
        <dbReference type="ARBA" id="ARBA00001255"/>
    </source>
</evidence>
<proteinExistence type="predicted"/>
<feature type="domain" description="GLAA-B beta-barrel" evidence="7">
    <location>
        <begin position="148"/>
        <end position="240"/>
    </location>
</feature>
<comment type="catalytic activity">
    <reaction evidence="1">
        <text>Hydrolysis of terminal, non-reducing alpha-D-galactose residues in alpha-D-galactosides, including galactose oligosaccharides, galactomannans and galactolipids.</text>
        <dbReference type="EC" id="3.2.1.22"/>
    </reaction>
</comment>
<keyword evidence="4" id="KW-0677">Repeat</keyword>
<keyword evidence="5" id="KW-0378">Hydrolase</keyword>
<evidence type="ECO:0000256" key="6">
    <source>
        <dbReference type="ARBA" id="ARBA00023295"/>
    </source>
</evidence>
<evidence type="ECO:0000259" key="8">
    <source>
        <dbReference type="Pfam" id="PF23764"/>
    </source>
</evidence>
<gene>
    <name evidence="9" type="ORF">M0651_08615</name>
</gene>
<evidence type="ECO:0000256" key="5">
    <source>
        <dbReference type="ARBA" id="ARBA00022801"/>
    </source>
</evidence>
<dbReference type="Pfam" id="PF23763">
    <property type="entry name" value="Beta-barrel_GLAA-B_I"/>
    <property type="match status" value="1"/>
</dbReference>
<dbReference type="SUPFAM" id="SSF51126">
    <property type="entry name" value="Pectin lyase-like"/>
    <property type="match status" value="1"/>
</dbReference>
<dbReference type="GO" id="GO:0004557">
    <property type="term" value="F:alpha-galactosidase activity"/>
    <property type="evidence" value="ECO:0007669"/>
    <property type="project" value="UniProtKB-EC"/>
</dbReference>
<organism evidence="9 10">
    <name type="scientific">Paenibacillus mellifer</name>
    <dbReference type="NCBI Taxonomy" id="2937794"/>
    <lineage>
        <taxon>Bacteria</taxon>
        <taxon>Bacillati</taxon>
        <taxon>Bacillota</taxon>
        <taxon>Bacilli</taxon>
        <taxon>Bacillales</taxon>
        <taxon>Paenibacillaceae</taxon>
        <taxon>Paenibacillus</taxon>
    </lineage>
</organism>
<dbReference type="InterPro" id="IPR012334">
    <property type="entry name" value="Pectin_lyas_fold"/>
</dbReference>
<evidence type="ECO:0000256" key="2">
    <source>
        <dbReference type="ARBA" id="ARBA00001271"/>
    </source>
</evidence>
<evidence type="ECO:0000256" key="4">
    <source>
        <dbReference type="ARBA" id="ARBA00022737"/>
    </source>
</evidence>
<keyword evidence="10" id="KW-1185">Reference proteome</keyword>